<dbReference type="OrthoDB" id="8451580at2"/>
<sequence>MRKKLPISTAPMNGTRVTVLWTDEDDQENESVARYHSLQQLRAGGGDWDETDTGWWTFTDSRTQKKIDPTAWLSQDDAEGDDDDDDEDE</sequence>
<accession>A0A135HZL0</accession>
<dbReference type="AlphaFoldDB" id="A0A135HZL0"/>
<organism evidence="2 3">
    <name type="scientific">Paramesorhizobium deserti</name>
    <dbReference type="NCBI Taxonomy" id="1494590"/>
    <lineage>
        <taxon>Bacteria</taxon>
        <taxon>Pseudomonadati</taxon>
        <taxon>Pseudomonadota</taxon>
        <taxon>Alphaproteobacteria</taxon>
        <taxon>Hyphomicrobiales</taxon>
        <taxon>Phyllobacteriaceae</taxon>
        <taxon>Paramesorhizobium</taxon>
    </lineage>
</organism>
<dbReference type="EMBL" id="LNTU01000001">
    <property type="protein sequence ID" value="KXF78611.1"/>
    <property type="molecule type" value="Genomic_DNA"/>
</dbReference>
<keyword evidence="3" id="KW-1185">Reference proteome</keyword>
<name>A0A135HZL0_9HYPH</name>
<protein>
    <submittedName>
        <fullName evidence="2">Uncharacterized protein</fullName>
    </submittedName>
</protein>
<feature type="region of interest" description="Disordered" evidence="1">
    <location>
        <begin position="66"/>
        <end position="89"/>
    </location>
</feature>
<reference evidence="2 3" key="1">
    <citation type="submission" date="2015-11" db="EMBL/GenBank/DDBJ databases">
        <title>Draft genome sequence of Paramesorhizobium deserti A-3-E, a strain highly resistant to diverse beta-lactam antibiotics.</title>
        <authorList>
            <person name="Lv R."/>
            <person name="Yang X."/>
            <person name="Fang N."/>
            <person name="Guo J."/>
            <person name="Luo X."/>
            <person name="Peng F."/>
            <person name="Yang R."/>
            <person name="Cui Y."/>
            <person name="Fang C."/>
            <person name="Song Y."/>
        </authorList>
    </citation>
    <scope>NUCLEOTIDE SEQUENCE [LARGE SCALE GENOMIC DNA]</scope>
    <source>
        <strain evidence="2 3">A-3-E</strain>
    </source>
</reference>
<feature type="compositionally biased region" description="Acidic residues" evidence="1">
    <location>
        <begin position="76"/>
        <end position="89"/>
    </location>
</feature>
<dbReference type="STRING" id="1494590.ATN84_02125"/>
<dbReference type="RefSeq" id="WP_068879879.1">
    <property type="nucleotide sequence ID" value="NZ_LNTU01000001.1"/>
</dbReference>
<evidence type="ECO:0000313" key="3">
    <source>
        <dbReference type="Proteomes" id="UP000070107"/>
    </source>
</evidence>
<proteinExistence type="predicted"/>
<gene>
    <name evidence="2" type="ORF">ATN84_02125</name>
</gene>
<evidence type="ECO:0000256" key="1">
    <source>
        <dbReference type="SAM" id="MobiDB-lite"/>
    </source>
</evidence>
<comment type="caution">
    <text evidence="2">The sequence shown here is derived from an EMBL/GenBank/DDBJ whole genome shotgun (WGS) entry which is preliminary data.</text>
</comment>
<dbReference type="Proteomes" id="UP000070107">
    <property type="component" value="Unassembled WGS sequence"/>
</dbReference>
<evidence type="ECO:0000313" key="2">
    <source>
        <dbReference type="EMBL" id="KXF78611.1"/>
    </source>
</evidence>